<gene>
    <name evidence="1" type="ORF">UFOVP384_7</name>
</gene>
<evidence type="ECO:0000313" key="1">
    <source>
        <dbReference type="EMBL" id="CAB5223191.1"/>
    </source>
</evidence>
<organism evidence="1">
    <name type="scientific">uncultured Caudovirales phage</name>
    <dbReference type="NCBI Taxonomy" id="2100421"/>
    <lineage>
        <taxon>Viruses</taxon>
        <taxon>Duplodnaviria</taxon>
        <taxon>Heunggongvirae</taxon>
        <taxon>Uroviricota</taxon>
        <taxon>Caudoviricetes</taxon>
        <taxon>Peduoviridae</taxon>
        <taxon>Maltschvirus</taxon>
        <taxon>Maltschvirus maltsch</taxon>
    </lineage>
</organism>
<protein>
    <submittedName>
        <fullName evidence="1">Uncharacterized protein</fullName>
    </submittedName>
</protein>
<name>A0A6J7WYV1_9CAUD</name>
<dbReference type="EMBL" id="LR798320">
    <property type="protein sequence ID" value="CAB5223191.1"/>
    <property type="molecule type" value="Genomic_DNA"/>
</dbReference>
<sequence>MEILNTYTFNNKTINVGDQFTIGEEYLLYVNEIFDIDGCVYLATSTNKDVMTIEGISINRNITSAELFITKNVHLFES</sequence>
<proteinExistence type="predicted"/>
<reference evidence="1" key="1">
    <citation type="submission" date="2020-05" db="EMBL/GenBank/DDBJ databases">
        <authorList>
            <person name="Chiriac C."/>
            <person name="Salcher M."/>
            <person name="Ghai R."/>
            <person name="Kavagutti S V."/>
        </authorList>
    </citation>
    <scope>NUCLEOTIDE SEQUENCE</scope>
</reference>
<accession>A0A6J7WYV1</accession>